<proteinExistence type="predicted"/>
<dbReference type="SUPFAM" id="SSF88713">
    <property type="entry name" value="Glycoside hydrolase/deacetylase"/>
    <property type="match status" value="1"/>
</dbReference>
<feature type="compositionally biased region" description="Polar residues" evidence="1">
    <location>
        <begin position="1579"/>
        <end position="1598"/>
    </location>
</feature>
<feature type="signal peptide" evidence="2">
    <location>
        <begin position="1"/>
        <end position="20"/>
    </location>
</feature>
<feature type="region of interest" description="Disordered" evidence="1">
    <location>
        <begin position="1444"/>
        <end position="1468"/>
    </location>
</feature>
<feature type="region of interest" description="Disordered" evidence="1">
    <location>
        <begin position="774"/>
        <end position="793"/>
    </location>
</feature>
<dbReference type="InterPro" id="IPR002509">
    <property type="entry name" value="NODB_dom"/>
</dbReference>
<feature type="compositionally biased region" description="Polar residues" evidence="1">
    <location>
        <begin position="1861"/>
        <end position="1873"/>
    </location>
</feature>
<feature type="chain" id="PRO_5035759356" description="Chitin-binding type-2 domain-containing protein" evidence="2">
    <location>
        <begin position="21"/>
        <end position="2457"/>
    </location>
</feature>
<feature type="region of interest" description="Disordered" evidence="1">
    <location>
        <begin position="1628"/>
        <end position="1647"/>
    </location>
</feature>
<feature type="region of interest" description="Disordered" evidence="1">
    <location>
        <begin position="1123"/>
        <end position="1144"/>
    </location>
</feature>
<dbReference type="Proteomes" id="UP000494256">
    <property type="component" value="Unassembled WGS sequence"/>
</dbReference>
<dbReference type="Gene3D" id="3.20.20.370">
    <property type="entry name" value="Glycoside hydrolase/deacetylase"/>
    <property type="match status" value="1"/>
</dbReference>
<dbReference type="OrthoDB" id="10248446at2759"/>
<feature type="region of interest" description="Disordered" evidence="1">
    <location>
        <begin position="103"/>
        <end position="164"/>
    </location>
</feature>
<name>A0A8S0ZYU2_ARCPL</name>
<dbReference type="GO" id="GO:0008061">
    <property type="term" value="F:chitin binding"/>
    <property type="evidence" value="ECO:0007669"/>
    <property type="project" value="InterPro"/>
</dbReference>
<feature type="compositionally biased region" description="Polar residues" evidence="1">
    <location>
        <begin position="2050"/>
        <end position="2065"/>
    </location>
</feature>
<accession>A0A8S0ZYU2</accession>
<dbReference type="PROSITE" id="PS50940">
    <property type="entry name" value="CHIT_BIND_II"/>
    <property type="match status" value="1"/>
</dbReference>
<dbReference type="CDD" id="cd10975">
    <property type="entry name" value="CE4_CDA_like_2"/>
    <property type="match status" value="1"/>
</dbReference>
<feature type="region of interest" description="Disordered" evidence="1">
    <location>
        <begin position="1321"/>
        <end position="1342"/>
    </location>
</feature>
<sequence>MRSFGAAALIALAILTECFCAQSDRHRSRSGPVRSVPVAADVKKDVDYDCPEEFGYYPHPTDCTLYYVCVFGGALLESCTGGLMYSHELQTCDWPRNVGCDGTSAGGEELESVRVSAHRQREPPRPPPRRTPSPPPPPPPRAQPNPIVTSRGQPRYSQQEYEKQQQLYEEVDDLPPVEELESDRQQRVYRGQPPTIGQVQKDRDGYSVQQISSGRNLNSNIIPASIPQNNGKIGSFSFGSQVDDRRTATVTPAPQSYSDNKSDVVTDSLHDRLLDIETNEINNNDVIEKTVFRKKRDVVGKDVVINETSTVKTNETINRNDSGEEIEYVEIDPDFEEGLPQDDTDRGKRQIRYYLKNGYKSPRKNWAHIKPFKVIQFPQSFFNTHAQNNRYNQHTYKNVNNNNYYDTRRPYSLGNSNQYSNANPFVSHQPDTYQSQHFYNPNRPEPSSQTITHNPLNSVTHIITKSPPISALNSNPFPALAGGFFNNVPQQDIQNVNQRPLSAQKHQFSFPDSSQVSSTVVTGKPVILYTSPRTEDNHNNKAIRNNYGSQNYSGQKHQQPIENGQLLQNYDHKRPSSDREYDDNSSEEDEDSYEEEEENKNYKHDFKPPYEFRHPSNRFKDIENPFANPNFDFDAYLSKISNGQYSTPKPNHLISVNPNQVHVSGSTPQYNSFNSGTPSSTISYTGMSTPKPFTVPSGSVTSGDGNVNNRKPLEQQYQKLIQRPEPTRQSYIESQSLNSNVLVSPTAGLLVDAVRPKLKPPNFKDDRQLPISYSFSRPDINTTPVPNQDNKSQKNYYATQKPYMLLTSTGLPIILSTPNHNYIVKPENIIPLKPNGSVKPYLSSTMKPYNPYITLEQSTSKPLTTIANEQLSNLQQFWNKNPSTETVPLHSVFFKQSTPASIAKLENLFAGIIKSTSEPINSQSIFKNDSYNIVMTTAKPPSNRRPIPKPSPEMNDYYYDDDEEFYYEPIVKPKYMPSTEVRPQRPPMAQNYKEYYESYEDDSEELNTRQQPSKVPVRYITYKPESATKNYNDVSVGTKGPLKNLNKNVNGNIPIPVLVDYGTSTPNTLIRPEVPNYKILHHMPRNKTKHIRKPVTDNGPNTDKPPKHLNQTTLRPYTVRHRLAKPTTEKTPSHNEDKQTRGKIRHPNIVAEMKHTTPRDSYNQETRFTKIKHDDKSNSLEPTESISPVSYSASPRPKMLYNGTQNYSPDQYDPFYAVYDEDGELYKDTEYVQQYNTASLRPAVQQTYRGTPPPARRPVETYTPRPSSPDDYDEELIQPQINNQNQYQTPIRHSTRGEGNELGYDPNPSSVRTTMYEATTLSTTPPTTTTSTSTTTQRSTTAPYTEAMIPSRYTPRSSTNENLLPISSPNLSDETTLSIPIITLPSVIRFSSLAKPFEKTDNSHRLRETIPTTEKLPTAPRHTQVTNNNNNVEVARVRSNTNNKKNVSLTSGFSIRRNPNNTGNPYTLTVLTRPFDDYEKARRQSSRKINSGQVQSDRYYYDSSINSEDVSVEPVVEFDSTSETPSKSSLRRQNSVRVISNEDDDIPVNVKPTSRSRAVKTRIRTTIAPSTESRRYYTHSDQTGFTRPTPFSSNNHDIIDSTENVINTEKLIDDGFENVEADDLSNFNENNTLNDQLPTNTRGRSQNVWSEPAISPYKTLDNLRNTYRTDTSHDYTTTTTSTTTPISTTKLFRHRNPTKQKHLRPKPSYYSYHLEDEVTGDQTTEIFNDRVKNVITSFLNNFVRSPVSKFIEEFPTTTTLKPVLPQQNNEGKNFNIGYQKKALKHIDEKDLRSKVNLVQVVTESPENKYVNPNVESVSFTEDESKVKDFTSTSRAMSTMGTTPFAYSELPTTPATILSSTSEIRSMPNRNSYQSKFSSFIPSKPKTDDTRKYQKIFDEQSSTESFNPVHNYNDEKAHSVEPIKGDIKITTEAENFRLSDIESAIASTTSTTRATTTAKSEPTTSTTKSLSFPTRASRVNPAIKLAATNPGGGRRSYQSSTKCSSDNSLQANPKCNEIKYQRPTSTRGRGSAHYSTANGDSQAPSAPNRGTPPTRSRPTLKPSTAIVSKTAEIPDIYLHPPSRPAPVYPQPTPDKTAAKCRKDVCQLPDCYCGGKEIPGDMPLDQVPQIVLLTFDDSVNDLNKGLYADLFEKGRVNPNGCPISATFYVSHEWTDYSQVQNLYSAGHEMASHTVSHSFGEQFSQKKWYREVGGQREILSAYGGVKLEDIRGMRAPFLSVGGNKMFKMLYDANFTYDSSLPVYENRPPSWPYTLDYKLFHDCMIPPCPTKSYPGVWEVPMVMWQDLNGGRCSMGDACANPPEPENVYKMILKNFDRHYTTNRAPFGLFYHAAWFTQPHHKEGFIMFLDFINQMPDVWIVTNWQALQWVRDPTPINRLNNFQPFQCNYQDRPKKCNHPKVCNLWHKSGVRYMRTCQPCPEVYPWTGKSGIRSSRIDNDIGE</sequence>
<evidence type="ECO:0000313" key="5">
    <source>
        <dbReference type="Proteomes" id="UP000494256"/>
    </source>
</evidence>
<feature type="region of interest" description="Disordered" evidence="1">
    <location>
        <begin position="182"/>
        <end position="204"/>
    </location>
</feature>
<feature type="region of interest" description="Disordered" evidence="1">
    <location>
        <begin position="1574"/>
        <end position="1598"/>
    </location>
</feature>
<dbReference type="PANTHER" id="PTHR45985">
    <property type="match status" value="1"/>
</dbReference>
<keyword evidence="2" id="KW-0732">Signal</keyword>
<dbReference type="SUPFAM" id="SSF57625">
    <property type="entry name" value="Invertebrate chitin-binding proteins"/>
    <property type="match status" value="1"/>
</dbReference>
<feature type="compositionally biased region" description="Pro residues" evidence="1">
    <location>
        <begin position="125"/>
        <end position="143"/>
    </location>
</feature>
<feature type="compositionally biased region" description="Basic and acidic residues" evidence="1">
    <location>
        <begin position="1127"/>
        <end position="1140"/>
    </location>
</feature>
<dbReference type="InterPro" id="IPR052740">
    <property type="entry name" value="CE4"/>
</dbReference>
<feature type="region of interest" description="Disordered" evidence="1">
    <location>
        <begin position="1172"/>
        <end position="1191"/>
    </location>
</feature>
<feature type="region of interest" description="Disordered" evidence="1">
    <location>
        <begin position="530"/>
        <end position="558"/>
    </location>
</feature>
<reference evidence="4 5" key="1">
    <citation type="submission" date="2020-04" db="EMBL/GenBank/DDBJ databases">
        <authorList>
            <person name="Wallbank WR R."/>
            <person name="Pardo Diaz C."/>
            <person name="Kozak K."/>
            <person name="Martin S."/>
            <person name="Jiggins C."/>
            <person name="Moest M."/>
            <person name="Warren A I."/>
            <person name="Byers J.R.P. K."/>
            <person name="Montejo-Kovacevich G."/>
            <person name="Yen C E."/>
        </authorList>
    </citation>
    <scope>NUCLEOTIDE SEQUENCE [LARGE SCALE GENOMIC DNA]</scope>
</reference>
<feature type="compositionally biased region" description="Polar residues" evidence="1">
    <location>
        <begin position="1179"/>
        <end position="1191"/>
    </location>
</feature>
<feature type="region of interest" description="Disordered" evidence="1">
    <location>
        <begin position="571"/>
        <end position="614"/>
    </location>
</feature>
<dbReference type="InterPro" id="IPR011330">
    <property type="entry name" value="Glyco_hydro/deAcase_b/a-brl"/>
</dbReference>
<feature type="region of interest" description="Disordered" evidence="1">
    <location>
        <begin position="1090"/>
        <end position="1111"/>
    </location>
</feature>
<evidence type="ECO:0000259" key="3">
    <source>
        <dbReference type="PROSITE" id="PS50940"/>
    </source>
</evidence>
<feature type="compositionally biased region" description="Low complexity" evidence="1">
    <location>
        <begin position="1946"/>
        <end position="1970"/>
    </location>
</feature>
<feature type="compositionally biased region" description="Polar residues" evidence="1">
    <location>
        <begin position="2021"/>
        <end position="2044"/>
    </location>
</feature>
<feature type="compositionally biased region" description="Low complexity" evidence="1">
    <location>
        <begin position="1874"/>
        <end position="1883"/>
    </location>
</feature>
<dbReference type="Pfam" id="PF01522">
    <property type="entry name" value="Polysacc_deac_1"/>
    <property type="match status" value="1"/>
</dbReference>
<feature type="region of interest" description="Disordered" evidence="1">
    <location>
        <begin position="1861"/>
        <end position="1889"/>
    </location>
</feature>
<feature type="compositionally biased region" description="Polar residues" evidence="1">
    <location>
        <begin position="1995"/>
        <end position="2012"/>
    </location>
</feature>
<dbReference type="Pfam" id="PF01607">
    <property type="entry name" value="CBM_14"/>
    <property type="match status" value="1"/>
</dbReference>
<dbReference type="InterPro" id="IPR036508">
    <property type="entry name" value="Chitin-bd_dom_sf"/>
</dbReference>
<dbReference type="GO" id="GO:0005975">
    <property type="term" value="P:carbohydrate metabolic process"/>
    <property type="evidence" value="ECO:0007669"/>
    <property type="project" value="InterPro"/>
</dbReference>
<feature type="compositionally biased region" description="Acidic residues" evidence="1">
    <location>
        <begin position="580"/>
        <end position="598"/>
    </location>
</feature>
<dbReference type="Gene3D" id="2.170.140.10">
    <property type="entry name" value="Chitin binding domain"/>
    <property type="match status" value="1"/>
</dbReference>
<dbReference type="SMART" id="SM00494">
    <property type="entry name" value="ChtBD2"/>
    <property type="match status" value="1"/>
</dbReference>
<feature type="compositionally biased region" description="Basic and acidic residues" evidence="1">
    <location>
        <begin position="599"/>
        <end position="614"/>
    </location>
</feature>
<evidence type="ECO:0000313" key="4">
    <source>
        <dbReference type="EMBL" id="CAB3240266.1"/>
    </source>
</evidence>
<dbReference type="PANTHER" id="PTHR45985:SF12">
    <property type="entry name" value="CHITIN DEACETYLASE-LIKE 5, ISOFORM B"/>
    <property type="match status" value="1"/>
</dbReference>
<dbReference type="InterPro" id="IPR002557">
    <property type="entry name" value="Chitin-bd_dom"/>
</dbReference>
<feature type="region of interest" description="Disordered" evidence="1">
    <location>
        <begin position="1246"/>
        <end position="1272"/>
    </location>
</feature>
<gene>
    <name evidence="4" type="ORF">APLA_LOCUS8960</name>
</gene>
<feature type="region of interest" description="Disordered" evidence="1">
    <location>
        <begin position="1946"/>
        <end position="2065"/>
    </location>
</feature>
<feature type="domain" description="Chitin-binding type-2" evidence="3">
    <location>
        <begin position="47"/>
        <end position="102"/>
    </location>
</feature>
<comment type="caution">
    <text evidence="4">The sequence shown here is derived from an EMBL/GenBank/DDBJ whole genome shotgun (WGS) entry which is preliminary data.</text>
</comment>
<feature type="compositionally biased region" description="Polar residues" evidence="1">
    <location>
        <begin position="540"/>
        <end position="558"/>
    </location>
</feature>
<dbReference type="GO" id="GO:0005576">
    <property type="term" value="C:extracellular region"/>
    <property type="evidence" value="ECO:0007669"/>
    <property type="project" value="InterPro"/>
</dbReference>
<dbReference type="GO" id="GO:0016810">
    <property type="term" value="F:hydrolase activity, acting on carbon-nitrogen (but not peptide) bonds"/>
    <property type="evidence" value="ECO:0007669"/>
    <property type="project" value="InterPro"/>
</dbReference>
<evidence type="ECO:0000256" key="1">
    <source>
        <dbReference type="SAM" id="MobiDB-lite"/>
    </source>
</evidence>
<evidence type="ECO:0000256" key="2">
    <source>
        <dbReference type="SAM" id="SignalP"/>
    </source>
</evidence>
<protein>
    <recommendedName>
        <fullName evidence="3">Chitin-binding type-2 domain-containing protein</fullName>
    </recommendedName>
</protein>
<organism evidence="4 5">
    <name type="scientific">Arctia plantaginis</name>
    <name type="common">Wood tiger moth</name>
    <name type="synonym">Phalaena plantaginis</name>
    <dbReference type="NCBI Taxonomy" id="874455"/>
    <lineage>
        <taxon>Eukaryota</taxon>
        <taxon>Metazoa</taxon>
        <taxon>Ecdysozoa</taxon>
        <taxon>Arthropoda</taxon>
        <taxon>Hexapoda</taxon>
        <taxon>Insecta</taxon>
        <taxon>Pterygota</taxon>
        <taxon>Neoptera</taxon>
        <taxon>Endopterygota</taxon>
        <taxon>Lepidoptera</taxon>
        <taxon>Glossata</taxon>
        <taxon>Ditrysia</taxon>
        <taxon>Noctuoidea</taxon>
        <taxon>Erebidae</taxon>
        <taxon>Arctiinae</taxon>
        <taxon>Arctia</taxon>
    </lineage>
</organism>
<dbReference type="EMBL" id="CADEBD010000309">
    <property type="protein sequence ID" value="CAB3240266.1"/>
    <property type="molecule type" value="Genomic_DNA"/>
</dbReference>